<dbReference type="HOGENOM" id="CLU_011226_5_3_3"/>
<proteinExistence type="predicted"/>
<dbReference type="PANTHER" id="PTHR43968">
    <property type="match status" value="1"/>
</dbReference>
<dbReference type="SFLD" id="SFLDS00019">
    <property type="entry name" value="Glutathione_Transferase_(cytos"/>
    <property type="match status" value="1"/>
</dbReference>
<dbReference type="InterPro" id="IPR004045">
    <property type="entry name" value="Glutathione_S-Trfase_N"/>
</dbReference>
<feature type="domain" description="GST C-terminal" evidence="2">
    <location>
        <begin position="84"/>
        <end position="215"/>
    </location>
</feature>
<dbReference type="InterPro" id="IPR040079">
    <property type="entry name" value="Glutathione_S-Trfase"/>
</dbReference>
<dbReference type="EMBL" id="CP003600">
    <property type="protein sequence ID" value="AFY92643.1"/>
    <property type="molecule type" value="Genomic_DNA"/>
</dbReference>
<evidence type="ECO:0000259" key="2">
    <source>
        <dbReference type="PROSITE" id="PS50405"/>
    </source>
</evidence>
<dbReference type="InterPro" id="IPR010987">
    <property type="entry name" value="Glutathione-S-Trfase_C-like"/>
</dbReference>
<dbReference type="SFLD" id="SFLDG00358">
    <property type="entry name" value="Main_(cytGST)"/>
    <property type="match status" value="1"/>
</dbReference>
<dbReference type="InterPro" id="IPR050983">
    <property type="entry name" value="GST_Omega/HSP26"/>
</dbReference>
<dbReference type="PROSITE" id="PS50405">
    <property type="entry name" value="GST_CTER"/>
    <property type="match status" value="1"/>
</dbReference>
<name>K9UDB3_CHAP6</name>
<dbReference type="AlphaFoldDB" id="K9UDB3"/>
<dbReference type="SUPFAM" id="SSF52833">
    <property type="entry name" value="Thioredoxin-like"/>
    <property type="match status" value="1"/>
</dbReference>
<dbReference type="GO" id="GO:0005737">
    <property type="term" value="C:cytoplasm"/>
    <property type="evidence" value="ECO:0007669"/>
    <property type="project" value="TreeGrafter"/>
</dbReference>
<dbReference type="RefSeq" id="WP_015158822.1">
    <property type="nucleotide sequence ID" value="NC_019697.1"/>
</dbReference>
<dbReference type="Gene3D" id="1.20.1050.10">
    <property type="match status" value="1"/>
</dbReference>
<dbReference type="STRING" id="1173020.Cha6605_1478"/>
<dbReference type="KEGG" id="cmp:Cha6605_1478"/>
<dbReference type="PANTHER" id="PTHR43968:SF6">
    <property type="entry name" value="GLUTATHIONE S-TRANSFERASE OMEGA"/>
    <property type="match status" value="1"/>
</dbReference>
<keyword evidence="3" id="KW-0808">Transferase</keyword>
<dbReference type="Pfam" id="PF13410">
    <property type="entry name" value="GST_C_2"/>
    <property type="match status" value="1"/>
</dbReference>
<dbReference type="SUPFAM" id="SSF47616">
    <property type="entry name" value="GST C-terminal domain-like"/>
    <property type="match status" value="1"/>
</dbReference>
<organism evidence="3 4">
    <name type="scientific">Chamaesiphon minutus (strain ATCC 27169 / PCC 6605)</name>
    <dbReference type="NCBI Taxonomy" id="1173020"/>
    <lineage>
        <taxon>Bacteria</taxon>
        <taxon>Bacillati</taxon>
        <taxon>Cyanobacteriota</taxon>
        <taxon>Cyanophyceae</taxon>
        <taxon>Gomontiellales</taxon>
        <taxon>Chamaesiphonaceae</taxon>
        <taxon>Chamaesiphon</taxon>
    </lineage>
</organism>
<dbReference type="OrthoDB" id="465590at2"/>
<dbReference type="CDD" id="cd00570">
    <property type="entry name" value="GST_N_family"/>
    <property type="match status" value="1"/>
</dbReference>
<feature type="domain" description="GST N-terminal" evidence="1">
    <location>
        <begin position="1"/>
        <end position="80"/>
    </location>
</feature>
<dbReference type="InterPro" id="IPR036249">
    <property type="entry name" value="Thioredoxin-like_sf"/>
</dbReference>
<keyword evidence="4" id="KW-1185">Reference proteome</keyword>
<evidence type="ECO:0000313" key="3">
    <source>
        <dbReference type="EMBL" id="AFY92643.1"/>
    </source>
</evidence>
<dbReference type="InterPro" id="IPR036282">
    <property type="entry name" value="Glutathione-S-Trfase_C_sf"/>
</dbReference>
<dbReference type="Pfam" id="PF13417">
    <property type="entry name" value="GST_N_3"/>
    <property type="match status" value="1"/>
</dbReference>
<dbReference type="PROSITE" id="PS50404">
    <property type="entry name" value="GST_NTER"/>
    <property type="match status" value="1"/>
</dbReference>
<reference evidence="3 4" key="1">
    <citation type="submission" date="2012-05" db="EMBL/GenBank/DDBJ databases">
        <title>Finished chromosome of genome of Chamaesiphon sp. PCC 6605.</title>
        <authorList>
            <consortium name="US DOE Joint Genome Institute"/>
            <person name="Gugger M."/>
            <person name="Coursin T."/>
            <person name="Rippka R."/>
            <person name="Tandeau De Marsac N."/>
            <person name="Huntemann M."/>
            <person name="Wei C.-L."/>
            <person name="Han J."/>
            <person name="Detter J.C."/>
            <person name="Han C."/>
            <person name="Tapia R."/>
            <person name="Chen A."/>
            <person name="Kyrpides N."/>
            <person name="Mavromatis K."/>
            <person name="Markowitz V."/>
            <person name="Szeto E."/>
            <person name="Ivanova N."/>
            <person name="Pagani I."/>
            <person name="Pati A."/>
            <person name="Goodwin L."/>
            <person name="Nordberg H.P."/>
            <person name="Cantor M.N."/>
            <person name="Hua S.X."/>
            <person name="Woyke T."/>
            <person name="Kerfeld C.A."/>
        </authorList>
    </citation>
    <scope>NUCLEOTIDE SEQUENCE [LARGE SCALE GENOMIC DNA]</scope>
    <source>
        <strain evidence="4">ATCC 27169 / PCC 6605</strain>
    </source>
</reference>
<accession>K9UDB3</accession>
<dbReference type="Proteomes" id="UP000010366">
    <property type="component" value="Chromosome"/>
</dbReference>
<gene>
    <name evidence="3" type="ORF">Cha6605_1478</name>
</gene>
<evidence type="ECO:0000313" key="4">
    <source>
        <dbReference type="Proteomes" id="UP000010366"/>
    </source>
</evidence>
<protein>
    <submittedName>
        <fullName evidence="3">Glutathione S-transferase</fullName>
    </submittedName>
</protein>
<evidence type="ECO:0000259" key="1">
    <source>
        <dbReference type="PROSITE" id="PS50404"/>
    </source>
</evidence>
<dbReference type="Gene3D" id="3.40.30.10">
    <property type="entry name" value="Glutaredoxin"/>
    <property type="match status" value="1"/>
</dbReference>
<dbReference type="eggNOG" id="COG0625">
    <property type="taxonomic scope" value="Bacteria"/>
</dbReference>
<sequence>MKFYYDPASSYCQRVAIALYEKDIPFTPIKVSLFDPEAREQYQKINPFAKIPTLETDNGEIFFEACIIIEYLDRQFPQQPCLLNPERILEIRTIERIIDVYINSSREVLFADSQRELELRGKKEVIKASRLLEIACSLLEDRLQDRTWLVGEQFSLADCTAAPTLTYLRLVYDYRHLPNLTNYMKRLESRASVARVQREGRIRMNQMLASLAYPLKLAPLAVAR</sequence>
<dbReference type="GO" id="GO:0016740">
    <property type="term" value="F:transferase activity"/>
    <property type="evidence" value="ECO:0007669"/>
    <property type="project" value="UniProtKB-KW"/>
</dbReference>